<accession>A0A0H4HY97</accession>
<dbReference type="InterPro" id="IPR008707">
    <property type="entry name" value="B-propeller_PilY1"/>
</dbReference>
<dbReference type="KEGG" id="mpq:ABA45_03825"/>
<feature type="chain" id="PRO_5005206039" description="PA14 domain-containing protein" evidence="4">
    <location>
        <begin position="29"/>
        <end position="1708"/>
    </location>
</feature>
<dbReference type="PROSITE" id="PS51820">
    <property type="entry name" value="PA14"/>
    <property type="match status" value="1"/>
</dbReference>
<name>A0A0H4HY97_9GAMM</name>
<keyword evidence="1" id="KW-0479">Metal-binding</keyword>
<dbReference type="PATRIC" id="fig|330734.3.peg.826"/>
<reference evidence="6 7" key="1">
    <citation type="submission" date="2015-05" db="EMBL/GenBank/DDBJ databases">
        <title>Complete genome of Marinobacter psychrophilus strain 20041T isolated from sea-ice of the Canadian Basin.</title>
        <authorList>
            <person name="Song L."/>
            <person name="Ren L."/>
            <person name="Yu Y."/>
            <person name="Wang X."/>
        </authorList>
    </citation>
    <scope>NUCLEOTIDE SEQUENCE [LARGE SCALE GENOMIC DNA]</scope>
    <source>
        <strain evidence="6 7">20041</strain>
    </source>
</reference>
<organism evidence="6 7">
    <name type="scientific">Marinobacter psychrophilus</name>
    <dbReference type="NCBI Taxonomy" id="330734"/>
    <lineage>
        <taxon>Bacteria</taxon>
        <taxon>Pseudomonadati</taxon>
        <taxon>Pseudomonadota</taxon>
        <taxon>Gammaproteobacteria</taxon>
        <taxon>Pseudomonadales</taxon>
        <taxon>Marinobacteraceae</taxon>
        <taxon>Marinobacter</taxon>
    </lineage>
</organism>
<dbReference type="RefSeq" id="WP_048384392.1">
    <property type="nucleotide sequence ID" value="NZ_CP011494.1"/>
</dbReference>
<feature type="region of interest" description="Disordered" evidence="3">
    <location>
        <begin position="1635"/>
        <end position="1667"/>
    </location>
</feature>
<evidence type="ECO:0000256" key="3">
    <source>
        <dbReference type="SAM" id="MobiDB-lite"/>
    </source>
</evidence>
<gene>
    <name evidence="6" type="ORF">ABA45_03825</name>
</gene>
<dbReference type="GO" id="GO:0046872">
    <property type="term" value="F:metal ion binding"/>
    <property type="evidence" value="ECO:0007669"/>
    <property type="project" value="UniProtKB-KW"/>
</dbReference>
<dbReference type="Pfam" id="PF05567">
    <property type="entry name" value="T4P_PilY1"/>
    <property type="match status" value="1"/>
</dbReference>
<protein>
    <recommendedName>
        <fullName evidence="5">PA14 domain-containing protein</fullName>
    </recommendedName>
</protein>
<evidence type="ECO:0000256" key="1">
    <source>
        <dbReference type="ARBA" id="ARBA00022723"/>
    </source>
</evidence>
<dbReference type="STRING" id="330734.ABA45_03825"/>
<keyword evidence="7" id="KW-1185">Reference proteome</keyword>
<evidence type="ECO:0000313" key="7">
    <source>
        <dbReference type="Proteomes" id="UP000036406"/>
    </source>
</evidence>
<feature type="domain" description="PA14" evidence="5">
    <location>
        <begin position="269"/>
        <end position="430"/>
    </location>
</feature>
<feature type="signal peptide" evidence="4">
    <location>
        <begin position="1"/>
        <end position="28"/>
    </location>
</feature>
<evidence type="ECO:0000256" key="4">
    <source>
        <dbReference type="SAM" id="SignalP"/>
    </source>
</evidence>
<keyword evidence="4" id="KW-0732">Signal</keyword>
<dbReference type="InterPro" id="IPR037524">
    <property type="entry name" value="PA14/GLEYA"/>
</dbReference>
<evidence type="ECO:0000259" key="5">
    <source>
        <dbReference type="PROSITE" id="PS51820"/>
    </source>
</evidence>
<dbReference type="Proteomes" id="UP000036406">
    <property type="component" value="Chromosome"/>
</dbReference>
<dbReference type="EMBL" id="CP011494">
    <property type="protein sequence ID" value="AKO51661.1"/>
    <property type="molecule type" value="Genomic_DNA"/>
</dbReference>
<keyword evidence="2" id="KW-0106">Calcium</keyword>
<proteinExistence type="predicted"/>
<evidence type="ECO:0000256" key="2">
    <source>
        <dbReference type="ARBA" id="ARBA00022837"/>
    </source>
</evidence>
<feature type="compositionally biased region" description="Polar residues" evidence="3">
    <location>
        <begin position="1685"/>
        <end position="1702"/>
    </location>
</feature>
<sequence length="1708" mass="183768">MNLRRKINFLAAFSMTLMASGYVPVSAAAPLNLASQPLFLGSTAPPLLMLNVGKDHKLYYEAYNDASDLNNDGVLDVGYKPEIDYYGYFNSYACYDYESSIFVPKSIKSDTEKTAKNKTCSNSTGSWSGDFLNYISTARIDALRKVFFGGFRSTDTNSKTVLERTHIPQDAHTWAKEYRSQGVDGYNIDDYTPLSMPPLGRGHLFGNVSYSVGGDPLLRVLPNTVFRPWEWASIERPVLGNDCVAGIGGPRVSCETSAGGGSWIIAESALFQNLVVSYYDVPSSTNSTTSASQFDTLLSNNEKPGQQVGSTQSLSTIQGGLGNRDNYISVVRGEMVIPETGQYEFAVNGDDAVDFTITSPGGTDYTPLGWYGGHGACTADSCKGDYSENYSLDAGTYQVMFRHHEQTGGDSFVLYRNTDSVSSSFADYAVRVEVCRSAGLLEDNCKAYSDDTNTSYKPTGLLHDYGENNSILFGLLTGSYENNLQGGVLRKNISSFQDEVNSDDGTFTDVNGIVSTLSKLRTVNFQTSNYQYQCGFITNRALANGECEMWGNPIAEMMYESVRYFSGKTSPTAEFDIGATGNNDAVLGLPKPDWVNPYDPTNGQPYCAAPNIMVVSDVNVSYDSDTVPGSSFSTFTGDVTGLNVTTLSDTITANESDVPGLHYIGQSGVGDDAVADNAPSAKNVVSLATIRGLAPEEPTKLGSYYSAAISYYGWLTDLFPNRGTESDPTNINTYAVALASPLPRINIPLLGGNSVSLVPFAKSPGGAGINGAEGQFQPTNTIVDFYVESITPTSGSFLINFEDVEQGADHDMDAIARYQYDLNNDGTVTVKVDSLYAAGGIDQHMGYVVSGTSKDGIYLVVHDRNGRVPTYYLDTPAERADPGAPRGTAKLTLSSTRVFTPSGAAAATLLKDPLYFAAKWGGFIDKNDNNIPDLTEEWDSKDNITQANTPDGVPDNYFQVTNALGLKEQLSTAFDLILAQEGSASTVTVNSGALNTNTLLFQAVFNADDWSGDVLAYPVEGNGLGTEVWKFADVLKNQLSPVNGFLANREVVTYNPAEGVGVAFTWPVDPDALASTDISQAQVDALRSGVTSNADDYGKSLLNFIRGDQSEEGANVGSETKLEFRERETVLGDIVNSDPLFVPEPGFFYPDNWGASALENSKPYSDFRQAFKDREPVLYFGANDGLFHAINAYANNSDTNAGPIRTDGGEELLAYLPSLVTDNLNALSDPNYSHQYYVDGPSTYGDVFFNNNWHTVLVGALGKGGQGLFALDITNPKGTVTGYPSFDEANASDLVLWEFSDADDRDMGYSYGDPVIVRMNNGEWAAIFSNGYNNTENDGISSITGNAVLYVVNIETGALISKLDTAAGTEDDPQGLSRPNGLASPAVIDEDGDYIADTIYAGDLFGNLWKFDVSSADKANWGVSFESTDGPEPLFVAKDSNGNALSITSRPSVGSHPDFSIAPDDVIVYFGTGKYLESGDNNPSGQNTQGFFAIWDDGTQVSGRSDLLQQSIIGEASNEDFDFRLTTDNEIRWEEVVSGASTLPAYRGWFMDLINTGVETPDNAGERVVFAPIIRNDRIIFTTLIPSLDQCAAGGSGWLMEVSAISGARLPQSPFDVNDDGVFNDADLVDFDGDTDSAPLPTSGIRKAGGLEGGSGIPTPPAILDDPECPNGVCSELKFTGTSKATVESIRESSSPYSQGRQNWREVN</sequence>
<evidence type="ECO:0000313" key="6">
    <source>
        <dbReference type="EMBL" id="AKO51661.1"/>
    </source>
</evidence>
<feature type="region of interest" description="Disordered" evidence="3">
    <location>
        <begin position="1685"/>
        <end position="1708"/>
    </location>
</feature>